<proteinExistence type="predicted"/>
<organism evidence="2 3">
    <name type="scientific">Raphidocelis subcapitata</name>
    <dbReference type="NCBI Taxonomy" id="307507"/>
    <lineage>
        <taxon>Eukaryota</taxon>
        <taxon>Viridiplantae</taxon>
        <taxon>Chlorophyta</taxon>
        <taxon>core chlorophytes</taxon>
        <taxon>Chlorophyceae</taxon>
        <taxon>CS clade</taxon>
        <taxon>Sphaeropleales</taxon>
        <taxon>Selenastraceae</taxon>
        <taxon>Raphidocelis</taxon>
    </lineage>
</organism>
<dbReference type="Proteomes" id="UP000247498">
    <property type="component" value="Unassembled WGS sequence"/>
</dbReference>
<dbReference type="AlphaFoldDB" id="A0A2V0NRX3"/>
<feature type="region of interest" description="Disordered" evidence="1">
    <location>
        <begin position="130"/>
        <end position="153"/>
    </location>
</feature>
<dbReference type="InParanoid" id="A0A2V0NRX3"/>
<reference evidence="2 3" key="1">
    <citation type="journal article" date="2018" name="Sci. Rep.">
        <title>Raphidocelis subcapitata (=Pseudokirchneriella subcapitata) provides an insight into genome evolution and environmental adaptations in the Sphaeropleales.</title>
        <authorList>
            <person name="Suzuki S."/>
            <person name="Yamaguchi H."/>
            <person name="Nakajima N."/>
            <person name="Kawachi M."/>
        </authorList>
    </citation>
    <scope>NUCLEOTIDE SEQUENCE [LARGE SCALE GENOMIC DNA]</scope>
    <source>
        <strain evidence="2 3">NIES-35</strain>
    </source>
</reference>
<dbReference type="EMBL" id="BDRX01000010">
    <property type="protein sequence ID" value="GBF89402.1"/>
    <property type="molecule type" value="Genomic_DNA"/>
</dbReference>
<name>A0A2V0NRX3_9CHLO</name>
<evidence type="ECO:0000313" key="2">
    <source>
        <dbReference type="EMBL" id="GBF89402.1"/>
    </source>
</evidence>
<evidence type="ECO:0000256" key="1">
    <source>
        <dbReference type="SAM" id="MobiDB-lite"/>
    </source>
</evidence>
<feature type="compositionally biased region" description="Basic and acidic residues" evidence="1">
    <location>
        <begin position="144"/>
        <end position="153"/>
    </location>
</feature>
<sequence length="153" mass="16299">MRPKGGGAAGPAAIGAAFTRGWPKPTRLGVVARDEAEWARWRALSPPPPPSVKTRLVGGGGPERPSRVVFPRGGSARGVAEPPLWSASVARAQPWMCRGQRMRISNRTSQQHWVAKGDDHLSLQRFTVPAAARQTKPPPGLAPRRHDQAAAGG</sequence>
<feature type="region of interest" description="Disordered" evidence="1">
    <location>
        <begin position="42"/>
        <end position="80"/>
    </location>
</feature>
<keyword evidence="3" id="KW-1185">Reference proteome</keyword>
<protein>
    <submittedName>
        <fullName evidence="2">Uncharacterized protein</fullName>
    </submittedName>
</protein>
<evidence type="ECO:0000313" key="3">
    <source>
        <dbReference type="Proteomes" id="UP000247498"/>
    </source>
</evidence>
<comment type="caution">
    <text evidence="2">The sequence shown here is derived from an EMBL/GenBank/DDBJ whole genome shotgun (WGS) entry which is preliminary data.</text>
</comment>
<gene>
    <name evidence="2" type="ORF">Rsub_01974</name>
</gene>
<accession>A0A2V0NRX3</accession>